<dbReference type="KEGG" id="mag:amb1513"/>
<gene>
    <name evidence="2" type="ordered locus">amb1513</name>
</gene>
<dbReference type="OrthoDB" id="7366716at2"/>
<feature type="region of interest" description="Disordered" evidence="1">
    <location>
        <begin position="121"/>
        <end position="149"/>
    </location>
</feature>
<reference evidence="2 3" key="1">
    <citation type="journal article" date="2005" name="DNA Res.">
        <title>Complete genome sequence of the facultative anaerobic magnetotactic bacterium Magnetospirillum sp. strain AMB-1.</title>
        <authorList>
            <person name="Matsunaga T."/>
            <person name="Okamura Y."/>
            <person name="Fukuda Y."/>
            <person name="Wahyudi A.T."/>
            <person name="Murase Y."/>
            <person name="Takeyama H."/>
        </authorList>
    </citation>
    <scope>NUCLEOTIDE SEQUENCE [LARGE SCALE GENOMIC DNA]</scope>
    <source>
        <strain evidence="3">ATCC 700264 / AMB-1</strain>
    </source>
</reference>
<dbReference type="EMBL" id="AP007255">
    <property type="protein sequence ID" value="BAE50317.1"/>
    <property type="molecule type" value="Genomic_DNA"/>
</dbReference>
<name>Q2W758_PARM1</name>
<proteinExistence type="predicted"/>
<dbReference type="AlphaFoldDB" id="Q2W758"/>
<evidence type="ECO:0000256" key="1">
    <source>
        <dbReference type="SAM" id="MobiDB-lite"/>
    </source>
</evidence>
<accession>Q2W758</accession>
<protein>
    <submittedName>
        <fullName evidence="2">Uncharacterized protein</fullName>
    </submittedName>
</protein>
<organism evidence="2 3">
    <name type="scientific">Paramagnetospirillum magneticum (strain ATCC 700264 / AMB-1)</name>
    <name type="common">Magnetospirillum magneticum</name>
    <dbReference type="NCBI Taxonomy" id="342108"/>
    <lineage>
        <taxon>Bacteria</taxon>
        <taxon>Pseudomonadati</taxon>
        <taxon>Pseudomonadota</taxon>
        <taxon>Alphaproteobacteria</taxon>
        <taxon>Rhodospirillales</taxon>
        <taxon>Magnetospirillaceae</taxon>
        <taxon>Paramagnetospirillum</taxon>
    </lineage>
</organism>
<dbReference type="STRING" id="342108.amb1513"/>
<dbReference type="HOGENOM" id="CLU_1276377_0_0_5"/>
<evidence type="ECO:0000313" key="3">
    <source>
        <dbReference type="Proteomes" id="UP000007058"/>
    </source>
</evidence>
<sequence length="216" mass="22829">MTSASVRHSPSALHPVDLFGASASGLHPVGERIALWLADIPAKVVARDFAVAVHTAKGWKRGHLPLMAHFAAMVTRWGDDFLDFAFAPALAEAPSLSQQLDRMEKRAAQFSRDLAELKQQVTHEKVEDQSRRAAGAGGDDAGSVAGPGRARGRMVSRAIGLGLLLALAAPILSDAVAPAVYASVLDLGDQGDDPAARLHKVARRPLRLGGKRELSA</sequence>
<keyword evidence="3" id="KW-1185">Reference proteome</keyword>
<feature type="compositionally biased region" description="Basic and acidic residues" evidence="1">
    <location>
        <begin position="121"/>
        <end position="131"/>
    </location>
</feature>
<dbReference type="RefSeq" id="WP_011383923.1">
    <property type="nucleotide sequence ID" value="NC_007626.1"/>
</dbReference>
<evidence type="ECO:0000313" key="2">
    <source>
        <dbReference type="EMBL" id="BAE50317.1"/>
    </source>
</evidence>
<dbReference type="Proteomes" id="UP000007058">
    <property type="component" value="Chromosome"/>
</dbReference>